<proteinExistence type="predicted"/>
<dbReference type="AlphaFoldDB" id="A0AAV7PJP2"/>
<sequence>MEEPCRVTSGEEAAAVHRDSLRPPGSLGEGAAQSCLHSPRRTAAVQGQLTAGPPDPLTPRCPRTLQLPRPSPEPDPEAAWRHYRVQGTEVR</sequence>
<keyword evidence="3" id="KW-1185">Reference proteome</keyword>
<feature type="region of interest" description="Disordered" evidence="1">
    <location>
        <begin position="1"/>
        <end position="91"/>
    </location>
</feature>
<organism evidence="2 3">
    <name type="scientific">Pleurodeles waltl</name>
    <name type="common">Iberian ribbed newt</name>
    <dbReference type="NCBI Taxonomy" id="8319"/>
    <lineage>
        <taxon>Eukaryota</taxon>
        <taxon>Metazoa</taxon>
        <taxon>Chordata</taxon>
        <taxon>Craniata</taxon>
        <taxon>Vertebrata</taxon>
        <taxon>Euteleostomi</taxon>
        <taxon>Amphibia</taxon>
        <taxon>Batrachia</taxon>
        <taxon>Caudata</taxon>
        <taxon>Salamandroidea</taxon>
        <taxon>Salamandridae</taxon>
        <taxon>Pleurodelinae</taxon>
        <taxon>Pleurodeles</taxon>
    </lineage>
</organism>
<protein>
    <submittedName>
        <fullName evidence="2">Uncharacterized protein</fullName>
    </submittedName>
</protein>
<evidence type="ECO:0000313" key="3">
    <source>
        <dbReference type="Proteomes" id="UP001066276"/>
    </source>
</evidence>
<gene>
    <name evidence="2" type="ORF">NDU88_006765</name>
</gene>
<name>A0AAV7PJP2_PLEWA</name>
<comment type="caution">
    <text evidence="2">The sequence shown here is derived from an EMBL/GenBank/DDBJ whole genome shotgun (WGS) entry which is preliminary data.</text>
</comment>
<evidence type="ECO:0000313" key="2">
    <source>
        <dbReference type="EMBL" id="KAJ1128386.1"/>
    </source>
</evidence>
<reference evidence="2" key="1">
    <citation type="journal article" date="2022" name="bioRxiv">
        <title>Sequencing and chromosome-scale assembly of the giantPleurodeles waltlgenome.</title>
        <authorList>
            <person name="Brown T."/>
            <person name="Elewa A."/>
            <person name="Iarovenko S."/>
            <person name="Subramanian E."/>
            <person name="Araus A.J."/>
            <person name="Petzold A."/>
            <person name="Susuki M."/>
            <person name="Suzuki K.-i.T."/>
            <person name="Hayashi T."/>
            <person name="Toyoda A."/>
            <person name="Oliveira C."/>
            <person name="Osipova E."/>
            <person name="Leigh N.D."/>
            <person name="Simon A."/>
            <person name="Yun M.H."/>
        </authorList>
    </citation>
    <scope>NUCLEOTIDE SEQUENCE</scope>
    <source>
        <strain evidence="2">20211129_DDA</strain>
        <tissue evidence="2">Liver</tissue>
    </source>
</reference>
<dbReference type="Proteomes" id="UP001066276">
    <property type="component" value="Chromosome 7"/>
</dbReference>
<accession>A0AAV7PJP2</accession>
<evidence type="ECO:0000256" key="1">
    <source>
        <dbReference type="SAM" id="MobiDB-lite"/>
    </source>
</evidence>
<dbReference type="EMBL" id="JANPWB010000011">
    <property type="protein sequence ID" value="KAJ1128386.1"/>
    <property type="molecule type" value="Genomic_DNA"/>
</dbReference>